<dbReference type="PRINTS" id="PR00344">
    <property type="entry name" value="BCTRLSENSOR"/>
</dbReference>
<keyword evidence="7 12" id="KW-0418">Kinase</keyword>
<dbReference type="Proteomes" id="UP000310263">
    <property type="component" value="Unassembled WGS sequence"/>
</dbReference>
<proteinExistence type="predicted"/>
<dbReference type="InterPro" id="IPR003661">
    <property type="entry name" value="HisK_dim/P_dom"/>
</dbReference>
<evidence type="ECO:0000313" key="12">
    <source>
        <dbReference type="EMBL" id="TGY62748.1"/>
    </source>
</evidence>
<dbReference type="Gene3D" id="3.30.565.10">
    <property type="entry name" value="Histidine kinase-like ATPase, C-terminal domain"/>
    <property type="match status" value="1"/>
</dbReference>
<evidence type="ECO:0000256" key="8">
    <source>
        <dbReference type="ARBA" id="ARBA00023012"/>
    </source>
</evidence>
<dbReference type="FunFam" id="3.30.565.10:FF:000006">
    <property type="entry name" value="Sensor histidine kinase WalK"/>
    <property type="match status" value="1"/>
</dbReference>
<feature type="transmembrane region" description="Helical" evidence="10">
    <location>
        <begin position="165"/>
        <end position="188"/>
    </location>
</feature>
<protein>
    <recommendedName>
        <fullName evidence="4">histidine kinase</fullName>
        <ecNumber evidence="4">2.7.13.3</ecNumber>
    </recommendedName>
</protein>
<dbReference type="InterPro" id="IPR003594">
    <property type="entry name" value="HATPase_dom"/>
</dbReference>
<comment type="caution">
    <text evidence="12">The sequence shown here is derived from an EMBL/GenBank/DDBJ whole genome shotgun (WGS) entry which is preliminary data.</text>
</comment>
<keyword evidence="5" id="KW-0597">Phosphoprotein</keyword>
<dbReference type="InterPro" id="IPR005467">
    <property type="entry name" value="His_kinase_dom"/>
</dbReference>
<gene>
    <name evidence="12" type="ORF">E5334_04930</name>
</gene>
<name>A0A4S2F1G4_9ACTN</name>
<dbReference type="PROSITE" id="PS50109">
    <property type="entry name" value="HIS_KIN"/>
    <property type="match status" value="1"/>
</dbReference>
<dbReference type="OrthoDB" id="9813151at2"/>
<feature type="domain" description="Histidine kinase" evidence="11">
    <location>
        <begin position="253"/>
        <end position="476"/>
    </location>
</feature>
<dbReference type="CDD" id="cd00075">
    <property type="entry name" value="HATPase"/>
    <property type="match status" value="1"/>
</dbReference>
<evidence type="ECO:0000256" key="3">
    <source>
        <dbReference type="ARBA" id="ARBA00004236"/>
    </source>
</evidence>
<keyword evidence="6" id="KW-0808">Transferase</keyword>
<dbReference type="EMBL" id="SRYE01000002">
    <property type="protein sequence ID" value="TGY62748.1"/>
    <property type="molecule type" value="Genomic_DNA"/>
</dbReference>
<dbReference type="FunFam" id="1.10.287.130:FF:000001">
    <property type="entry name" value="Two-component sensor histidine kinase"/>
    <property type="match status" value="1"/>
</dbReference>
<keyword evidence="8" id="KW-0902">Two-component regulatory system</keyword>
<dbReference type="InterPro" id="IPR004358">
    <property type="entry name" value="Sig_transdc_His_kin-like_C"/>
</dbReference>
<evidence type="ECO:0000256" key="1">
    <source>
        <dbReference type="ARBA" id="ARBA00000085"/>
    </source>
</evidence>
<dbReference type="InterPro" id="IPR036097">
    <property type="entry name" value="HisK_dim/P_sf"/>
</dbReference>
<evidence type="ECO:0000256" key="6">
    <source>
        <dbReference type="ARBA" id="ARBA00022679"/>
    </source>
</evidence>
<dbReference type="InterPro" id="IPR036890">
    <property type="entry name" value="HATPase_C_sf"/>
</dbReference>
<dbReference type="SMART" id="SM00387">
    <property type="entry name" value="HATPase_c"/>
    <property type="match status" value="1"/>
</dbReference>
<sequence length="476" mass="51998">MRWRPKLAKASMRVRPKGSHKLSRSLFVALFASSLTVIGCFAALFSAFFHFSQEQAAATRLQSVVWQAVQTMGDDPVEQDVDALKLQFGENIRYTLIGEGGQVLYDSHGEVTESHANRPEFVEAQATGASSVVRHSETLDQDSIYAAARMANSCVLRASEIRPSYFAIVQSIAFPLAMTVGILGLLSLGLSRLLARRILAPLNQIDVAYPLAHATYQEIEPLLERIDSQQRQLISQNQELTRAENLRREFSANVSHEMKTPLQVISGYAELLKSGLAPSSDTEKFASIMFDESRRMSALIDDVLVLSRLDDPVQLDLETQEVELLELATAAARRLLPLAEDKEVQLRVLGSPVTIAGNASLLDQLVSNLISNAIRYGRHGGHVTVLVGKNLVDASGSPAPEAYIRVKDDGCGIAPEDLDKIFERFYRVDKSHSKESGGTGLGLAIAKHAADAHGATITVDSHLNEGSLFTVHFPLS</sequence>
<evidence type="ECO:0000256" key="4">
    <source>
        <dbReference type="ARBA" id="ARBA00012438"/>
    </source>
</evidence>
<dbReference type="PANTHER" id="PTHR43711">
    <property type="entry name" value="TWO-COMPONENT HISTIDINE KINASE"/>
    <property type="match status" value="1"/>
</dbReference>
<dbReference type="GO" id="GO:0005509">
    <property type="term" value="F:calcium ion binding"/>
    <property type="evidence" value="ECO:0007669"/>
    <property type="project" value="UniProtKB-ARBA"/>
</dbReference>
<evidence type="ECO:0000256" key="2">
    <source>
        <dbReference type="ARBA" id="ARBA00001968"/>
    </source>
</evidence>
<dbReference type="SUPFAM" id="SSF47384">
    <property type="entry name" value="Homodimeric domain of signal transducing histidine kinase"/>
    <property type="match status" value="1"/>
</dbReference>
<keyword evidence="10" id="KW-0812">Transmembrane</keyword>
<dbReference type="Pfam" id="PF00512">
    <property type="entry name" value="HisKA"/>
    <property type="match status" value="1"/>
</dbReference>
<dbReference type="SMART" id="SM00388">
    <property type="entry name" value="HisKA"/>
    <property type="match status" value="1"/>
</dbReference>
<dbReference type="Gene3D" id="1.10.287.130">
    <property type="match status" value="1"/>
</dbReference>
<comment type="subcellular location">
    <subcellularLocation>
        <location evidence="3">Cell membrane</location>
    </subcellularLocation>
</comment>
<evidence type="ECO:0000256" key="9">
    <source>
        <dbReference type="ARBA" id="ARBA00023136"/>
    </source>
</evidence>
<dbReference type="EC" id="2.7.13.3" evidence="4"/>
<comment type="cofactor">
    <cofactor evidence="2">
        <name>a divalent metal cation</name>
        <dbReference type="ChEBI" id="CHEBI:60240"/>
    </cofactor>
</comment>
<evidence type="ECO:0000256" key="10">
    <source>
        <dbReference type="SAM" id="Phobius"/>
    </source>
</evidence>
<keyword evidence="9 10" id="KW-0472">Membrane</keyword>
<dbReference type="PANTHER" id="PTHR43711:SF1">
    <property type="entry name" value="HISTIDINE KINASE 1"/>
    <property type="match status" value="1"/>
</dbReference>
<keyword evidence="13" id="KW-1185">Reference proteome</keyword>
<dbReference type="InterPro" id="IPR050736">
    <property type="entry name" value="Sensor_HK_Regulatory"/>
</dbReference>
<evidence type="ECO:0000313" key="13">
    <source>
        <dbReference type="Proteomes" id="UP000310263"/>
    </source>
</evidence>
<dbReference type="GO" id="GO:0000155">
    <property type="term" value="F:phosphorelay sensor kinase activity"/>
    <property type="evidence" value="ECO:0007669"/>
    <property type="project" value="InterPro"/>
</dbReference>
<dbReference type="SUPFAM" id="SSF55874">
    <property type="entry name" value="ATPase domain of HSP90 chaperone/DNA topoisomerase II/histidine kinase"/>
    <property type="match status" value="1"/>
</dbReference>
<dbReference type="CDD" id="cd00082">
    <property type="entry name" value="HisKA"/>
    <property type="match status" value="1"/>
</dbReference>
<dbReference type="GO" id="GO:0005886">
    <property type="term" value="C:plasma membrane"/>
    <property type="evidence" value="ECO:0007669"/>
    <property type="project" value="UniProtKB-SubCell"/>
</dbReference>
<reference evidence="12 13" key="1">
    <citation type="submission" date="2019-04" db="EMBL/GenBank/DDBJ databases">
        <title>Microbes associate with the intestines of laboratory mice.</title>
        <authorList>
            <person name="Navarre W."/>
            <person name="Wong E."/>
            <person name="Huang K."/>
            <person name="Tropini C."/>
            <person name="Ng K."/>
            <person name="Yu B."/>
        </authorList>
    </citation>
    <scope>NUCLEOTIDE SEQUENCE [LARGE SCALE GENOMIC DNA]</scope>
    <source>
        <strain evidence="12 13">NM07_P-09</strain>
    </source>
</reference>
<comment type="catalytic activity">
    <reaction evidence="1">
        <text>ATP + protein L-histidine = ADP + protein N-phospho-L-histidine.</text>
        <dbReference type="EC" id="2.7.13.3"/>
    </reaction>
</comment>
<keyword evidence="10" id="KW-1133">Transmembrane helix</keyword>
<evidence type="ECO:0000259" key="11">
    <source>
        <dbReference type="PROSITE" id="PS50109"/>
    </source>
</evidence>
<dbReference type="Pfam" id="PF02518">
    <property type="entry name" value="HATPase_c"/>
    <property type="match status" value="1"/>
</dbReference>
<evidence type="ECO:0000256" key="7">
    <source>
        <dbReference type="ARBA" id="ARBA00022777"/>
    </source>
</evidence>
<accession>A0A4S2F1G4</accession>
<dbReference type="AlphaFoldDB" id="A0A4S2F1G4"/>
<evidence type="ECO:0000256" key="5">
    <source>
        <dbReference type="ARBA" id="ARBA00022553"/>
    </source>
</evidence>
<organism evidence="12 13">
    <name type="scientific">Muricaecibacterium torontonense</name>
    <dbReference type="NCBI Taxonomy" id="3032871"/>
    <lineage>
        <taxon>Bacteria</taxon>
        <taxon>Bacillati</taxon>
        <taxon>Actinomycetota</taxon>
        <taxon>Coriobacteriia</taxon>
        <taxon>Coriobacteriales</taxon>
        <taxon>Atopobiaceae</taxon>
        <taxon>Muricaecibacterium</taxon>
    </lineage>
</organism>